<feature type="compositionally biased region" description="Low complexity" evidence="1">
    <location>
        <begin position="325"/>
        <end position="335"/>
    </location>
</feature>
<dbReference type="AlphaFoldDB" id="A0A8H6SW19"/>
<feature type="domain" description="CRAL-TRIO" evidence="2">
    <location>
        <begin position="156"/>
        <end position="310"/>
    </location>
</feature>
<dbReference type="CDD" id="cd00170">
    <property type="entry name" value="SEC14"/>
    <property type="match status" value="1"/>
</dbReference>
<evidence type="ECO:0000313" key="3">
    <source>
        <dbReference type="EMBL" id="KAF7305872.1"/>
    </source>
</evidence>
<dbReference type="EMBL" id="JACAZE010000009">
    <property type="protein sequence ID" value="KAF7305872.1"/>
    <property type="molecule type" value="Genomic_DNA"/>
</dbReference>
<dbReference type="PROSITE" id="PS50191">
    <property type="entry name" value="CRAL_TRIO"/>
    <property type="match status" value="1"/>
</dbReference>
<comment type="caution">
    <text evidence="3">The sequence shown here is derived from an EMBL/GenBank/DDBJ whole genome shotgun (WGS) entry which is preliminary data.</text>
</comment>
<dbReference type="SUPFAM" id="SSF52087">
    <property type="entry name" value="CRAL/TRIO domain"/>
    <property type="match status" value="1"/>
</dbReference>
<dbReference type="Pfam" id="PF00650">
    <property type="entry name" value="CRAL_TRIO"/>
    <property type="match status" value="1"/>
</dbReference>
<dbReference type="Proteomes" id="UP000613580">
    <property type="component" value="Unassembled WGS sequence"/>
</dbReference>
<organism evidence="3 4">
    <name type="scientific">Mycena chlorophos</name>
    <name type="common">Agaric fungus</name>
    <name type="synonym">Agaricus chlorophos</name>
    <dbReference type="NCBI Taxonomy" id="658473"/>
    <lineage>
        <taxon>Eukaryota</taxon>
        <taxon>Fungi</taxon>
        <taxon>Dikarya</taxon>
        <taxon>Basidiomycota</taxon>
        <taxon>Agaricomycotina</taxon>
        <taxon>Agaricomycetes</taxon>
        <taxon>Agaricomycetidae</taxon>
        <taxon>Agaricales</taxon>
        <taxon>Marasmiineae</taxon>
        <taxon>Mycenaceae</taxon>
        <taxon>Mycena</taxon>
    </lineage>
</organism>
<dbReference type="InterPro" id="IPR001251">
    <property type="entry name" value="CRAL-TRIO_dom"/>
</dbReference>
<dbReference type="PANTHER" id="PTHR46590:SF4">
    <property type="entry name" value="CRAL-TRIO DOMAIN-CONTAINING PROTEIN"/>
    <property type="match status" value="1"/>
</dbReference>
<protein>
    <recommendedName>
        <fullName evidence="2">CRAL-TRIO domain-containing protein</fullName>
    </recommendedName>
</protein>
<dbReference type="Gene3D" id="3.40.525.10">
    <property type="entry name" value="CRAL-TRIO lipid binding domain"/>
    <property type="match status" value="1"/>
</dbReference>
<evidence type="ECO:0000256" key="1">
    <source>
        <dbReference type="SAM" id="MobiDB-lite"/>
    </source>
</evidence>
<name>A0A8H6SW19_MYCCL</name>
<accession>A0A8H6SW19</accession>
<dbReference type="PANTHER" id="PTHR46590">
    <property type="entry name" value="PHOSPHATIDYLINOSITOL TRANSFER PROTEIN CSR1-RELATED"/>
    <property type="match status" value="1"/>
</dbReference>
<reference evidence="3" key="1">
    <citation type="submission" date="2020-05" db="EMBL/GenBank/DDBJ databases">
        <title>Mycena genomes resolve the evolution of fungal bioluminescence.</title>
        <authorList>
            <person name="Tsai I.J."/>
        </authorList>
    </citation>
    <scope>NUCLEOTIDE SEQUENCE</scope>
    <source>
        <strain evidence="3">110903Hualien_Pintung</strain>
    </source>
</reference>
<gene>
    <name evidence="3" type="ORF">HMN09_00741400</name>
</gene>
<proteinExistence type="predicted"/>
<dbReference type="InterPro" id="IPR052432">
    <property type="entry name" value="PITP/CRAL-TRIO"/>
</dbReference>
<feature type="compositionally biased region" description="Pro residues" evidence="1">
    <location>
        <begin position="336"/>
        <end position="345"/>
    </location>
</feature>
<evidence type="ECO:0000313" key="4">
    <source>
        <dbReference type="Proteomes" id="UP000613580"/>
    </source>
</evidence>
<feature type="compositionally biased region" description="Low complexity" evidence="1">
    <location>
        <begin position="346"/>
        <end position="359"/>
    </location>
</feature>
<sequence length="486" mass="53455">MDLAKYTLNSYPFGSRAEEITRATRHPLLLSPPVAAEGSMDVLLQTNRDKLDALNAQYTESLEAVVDLQATLIDDILPSVADELELDDDAVEWAREWLADTPTVFRILRRNKFTRSFALESARKTLVWRFHHLWPPSPPSESTTPLIQCLPPPTADPFDRPVLVIRVVSFNDSSDAYKPVLLQAFERLRLYLVHLNESEAWREDEDEREGVPILQYVILLDLKNLSTQSLNIDLLTWTLREAIPHFPGMLAAAFMINYTWAHGAVWSVTKRVVPAAALARVFFPAPREVVGYFEVGRLPSDYGGTLPCLAELEDPLREPWALRLSPSPSVSSPTTRPQPAPPAPSQPKSQQQPPQQQPQENERPAPAPRLHRAASSILLHPRSLLNPFFGYPVAVPLPAPSSTSTPASYASLVIIRRETNSAAPPARPPPETRPRADAARARLGAVEEIYPGMGGGVGFAAGVGFGEEEAVSHGEVVKSGPGEEGG</sequence>
<feature type="region of interest" description="Disordered" evidence="1">
    <location>
        <begin position="323"/>
        <end position="368"/>
    </location>
</feature>
<evidence type="ECO:0000259" key="2">
    <source>
        <dbReference type="PROSITE" id="PS50191"/>
    </source>
</evidence>
<dbReference type="OrthoDB" id="75724at2759"/>
<dbReference type="InterPro" id="IPR036865">
    <property type="entry name" value="CRAL-TRIO_dom_sf"/>
</dbReference>
<keyword evidence="4" id="KW-1185">Reference proteome</keyword>